<evidence type="ECO:0000256" key="2">
    <source>
        <dbReference type="SAM" id="MobiDB-lite"/>
    </source>
</evidence>
<feature type="compositionally biased region" description="Basic and acidic residues" evidence="2">
    <location>
        <begin position="248"/>
        <end position="266"/>
    </location>
</feature>
<accession>A0A445D7S2</accession>
<dbReference type="EMBL" id="SDMP01000005">
    <property type="protein sequence ID" value="RYR59323.1"/>
    <property type="molecule type" value="Genomic_DNA"/>
</dbReference>
<keyword evidence="5" id="KW-1185">Reference proteome</keyword>
<evidence type="ECO:0000256" key="1">
    <source>
        <dbReference type="PROSITE-ProRule" id="PRU00325"/>
    </source>
</evidence>
<sequence>MFEWIRCYWMSRFAEKKKKAEKYEGTIIPKPKKRLDVIATRTMEWQARWSGGLKYEVSHKNRMIVERFVVDLLAGMCNCRWGLYGMPCPHACCAIFEKGDSPEDYCSTFYNSAAYVATYGNLVSPINEENMWLKVECDTIIPPIFRVKPGRSRMVRIREPDENRSQTKLRRTGSSVTCSNCVQYGHNRRHCPNPIVSEPGVATAANGEDPNAADTVLTDAPTAATTADPAAAVDTDHAANNRSGVNIRRSERIMQTEVGRGRDRGRGRAASSQPLPTTPASSQQLPTTPAVATSTQPPLILATSASQAPTTSTNAVAPTTATSQPALPLEGPAFQPLLAMTSAKSHQAPRASSQSLPKTKVFGVRRSGRLKLGVRKQKEAPSLHIDLSDD</sequence>
<dbReference type="SUPFAM" id="SSF57756">
    <property type="entry name" value="Retrovirus zinc finger-like domains"/>
    <property type="match status" value="1"/>
</dbReference>
<dbReference type="GO" id="GO:0003676">
    <property type="term" value="F:nucleic acid binding"/>
    <property type="evidence" value="ECO:0007669"/>
    <property type="project" value="InterPro"/>
</dbReference>
<evidence type="ECO:0000259" key="3">
    <source>
        <dbReference type="PROSITE" id="PS50966"/>
    </source>
</evidence>
<dbReference type="GO" id="GO:0008270">
    <property type="term" value="F:zinc ion binding"/>
    <property type="evidence" value="ECO:0007669"/>
    <property type="project" value="UniProtKB-KW"/>
</dbReference>
<dbReference type="AlphaFoldDB" id="A0A445D7S2"/>
<keyword evidence="1" id="KW-0862">Zinc</keyword>
<comment type="caution">
    <text evidence="4">The sequence shown here is derived from an EMBL/GenBank/DDBJ whole genome shotgun (WGS) entry which is preliminary data.</text>
</comment>
<feature type="region of interest" description="Disordered" evidence="2">
    <location>
        <begin position="235"/>
        <end position="294"/>
    </location>
</feature>
<protein>
    <recommendedName>
        <fullName evidence="3">SWIM-type domain-containing protein</fullName>
    </recommendedName>
</protein>
<dbReference type="PANTHER" id="PTHR31973">
    <property type="entry name" value="POLYPROTEIN, PUTATIVE-RELATED"/>
    <property type="match status" value="1"/>
</dbReference>
<feature type="compositionally biased region" description="Polar residues" evidence="2">
    <location>
        <begin position="270"/>
        <end position="294"/>
    </location>
</feature>
<dbReference type="PANTHER" id="PTHR31973:SF187">
    <property type="entry name" value="MUTATOR TRANSPOSASE MUDRA PROTEIN"/>
    <property type="match status" value="1"/>
</dbReference>
<organism evidence="4 5">
    <name type="scientific">Arachis hypogaea</name>
    <name type="common">Peanut</name>
    <dbReference type="NCBI Taxonomy" id="3818"/>
    <lineage>
        <taxon>Eukaryota</taxon>
        <taxon>Viridiplantae</taxon>
        <taxon>Streptophyta</taxon>
        <taxon>Embryophyta</taxon>
        <taxon>Tracheophyta</taxon>
        <taxon>Spermatophyta</taxon>
        <taxon>Magnoliopsida</taxon>
        <taxon>eudicotyledons</taxon>
        <taxon>Gunneridae</taxon>
        <taxon>Pentapetalae</taxon>
        <taxon>rosids</taxon>
        <taxon>fabids</taxon>
        <taxon>Fabales</taxon>
        <taxon>Fabaceae</taxon>
        <taxon>Papilionoideae</taxon>
        <taxon>50 kb inversion clade</taxon>
        <taxon>dalbergioids sensu lato</taxon>
        <taxon>Dalbergieae</taxon>
        <taxon>Pterocarpus clade</taxon>
        <taxon>Arachis</taxon>
    </lineage>
</organism>
<dbReference type="InterPro" id="IPR036875">
    <property type="entry name" value="Znf_CCHC_sf"/>
</dbReference>
<keyword evidence="1" id="KW-0863">Zinc-finger</keyword>
<gene>
    <name evidence="4" type="ORF">Ahy_A05g025192</name>
</gene>
<name>A0A445D7S2_ARAHY</name>
<keyword evidence="1" id="KW-0479">Metal-binding</keyword>
<proteinExistence type="predicted"/>
<dbReference type="InterPro" id="IPR007527">
    <property type="entry name" value="Znf_SWIM"/>
</dbReference>
<evidence type="ECO:0000313" key="4">
    <source>
        <dbReference type="EMBL" id="RYR59323.1"/>
    </source>
</evidence>
<dbReference type="STRING" id="3818.A0A445D7S2"/>
<dbReference type="PROSITE" id="PS50966">
    <property type="entry name" value="ZF_SWIM"/>
    <property type="match status" value="1"/>
</dbReference>
<feature type="region of interest" description="Disordered" evidence="2">
    <location>
        <begin position="342"/>
        <end position="362"/>
    </location>
</feature>
<feature type="compositionally biased region" description="Polar residues" evidence="2">
    <location>
        <begin position="342"/>
        <end position="357"/>
    </location>
</feature>
<feature type="domain" description="SWIM-type" evidence="3">
    <location>
        <begin position="68"/>
        <end position="99"/>
    </location>
</feature>
<evidence type="ECO:0000313" key="5">
    <source>
        <dbReference type="Proteomes" id="UP000289738"/>
    </source>
</evidence>
<reference evidence="4 5" key="1">
    <citation type="submission" date="2019-01" db="EMBL/GenBank/DDBJ databases">
        <title>Sequencing of cultivated peanut Arachis hypogaea provides insights into genome evolution and oil improvement.</title>
        <authorList>
            <person name="Chen X."/>
        </authorList>
    </citation>
    <scope>NUCLEOTIDE SEQUENCE [LARGE SCALE GENOMIC DNA]</scope>
    <source>
        <strain evidence="5">cv. Fuhuasheng</strain>
        <tissue evidence="4">Leaves</tissue>
    </source>
</reference>
<feature type="region of interest" description="Disordered" evidence="2">
    <location>
        <begin position="192"/>
        <end position="215"/>
    </location>
</feature>
<dbReference type="Proteomes" id="UP000289738">
    <property type="component" value="Chromosome A05"/>
</dbReference>